<proteinExistence type="predicted"/>
<dbReference type="InterPro" id="IPR013708">
    <property type="entry name" value="Shikimate_DH-bd_N"/>
</dbReference>
<dbReference type="AlphaFoldDB" id="A0A1Q2CT13"/>
<dbReference type="GO" id="GO:0009423">
    <property type="term" value="P:chorismate biosynthetic process"/>
    <property type="evidence" value="ECO:0007669"/>
    <property type="project" value="TreeGrafter"/>
</dbReference>
<dbReference type="PANTHER" id="PTHR21089:SF1">
    <property type="entry name" value="BIFUNCTIONAL 3-DEHYDROQUINATE DEHYDRATASE_SHIKIMATE DEHYDROGENASE, CHLOROPLASTIC"/>
    <property type="match status" value="1"/>
</dbReference>
<evidence type="ECO:0000256" key="2">
    <source>
        <dbReference type="ARBA" id="ARBA00023141"/>
    </source>
</evidence>
<comment type="pathway">
    <text evidence="1">Metabolic intermediate biosynthesis; chorismate biosynthesis; chorismate from D-erythrose 4-phosphate and phosphoenolpyruvate: step 4/7.</text>
</comment>
<evidence type="ECO:0000313" key="4">
    <source>
        <dbReference type="EMBL" id="AQP49236.1"/>
    </source>
</evidence>
<dbReference type="STRING" id="1332264.BW730_06080"/>
<dbReference type="GO" id="GO:0050661">
    <property type="term" value="F:NADP binding"/>
    <property type="evidence" value="ECO:0007669"/>
    <property type="project" value="TreeGrafter"/>
</dbReference>
<dbReference type="Gene3D" id="3.40.50.720">
    <property type="entry name" value="NAD(P)-binding Rossmann-like Domain"/>
    <property type="match status" value="1"/>
</dbReference>
<dbReference type="CDD" id="cd01065">
    <property type="entry name" value="NAD_bind_Shikimate_DH"/>
    <property type="match status" value="1"/>
</dbReference>
<keyword evidence="5" id="KW-1185">Reference proteome</keyword>
<keyword evidence="2" id="KW-0028">Amino-acid biosynthesis</keyword>
<dbReference type="GO" id="GO:0019632">
    <property type="term" value="P:shikimate metabolic process"/>
    <property type="evidence" value="ECO:0007669"/>
    <property type="project" value="TreeGrafter"/>
</dbReference>
<organism evidence="4 5">
    <name type="scientific">Tessaracoccus aquimaris</name>
    <dbReference type="NCBI Taxonomy" id="1332264"/>
    <lineage>
        <taxon>Bacteria</taxon>
        <taxon>Bacillati</taxon>
        <taxon>Actinomycetota</taxon>
        <taxon>Actinomycetes</taxon>
        <taxon>Propionibacteriales</taxon>
        <taxon>Propionibacteriaceae</taxon>
        <taxon>Tessaracoccus</taxon>
    </lineage>
</organism>
<dbReference type="SUPFAM" id="SSF51735">
    <property type="entry name" value="NAD(P)-binding Rossmann-fold domains"/>
    <property type="match status" value="1"/>
</dbReference>
<sequence length="269" mass="28208">MFAGVVGDPAGHSLSPAIHRDGYRSNGLEWRYDAYTVTAEELDGFVTARLDDPAWAGLSVTAPHKEAILAYGAPDEASRLVGGGNTLVFGAEPAVYNTDVPGFAVAWRAHGLADPRRAALLGNGATARSIVLALARMGLRELVVLARRPERAASLISLAADLGVDAQVRLLGDAVEPVDLVASTIPADAAAPHATDLAGSARVVFDVVYDPWPTPLTDAAAVEGRMVLNGLDLLAGQAVDQFRLLTGHAVTFEQCRSAAGRELKRRASL</sequence>
<dbReference type="Pfam" id="PF08501">
    <property type="entry name" value="Shikimate_dh_N"/>
    <property type="match status" value="1"/>
</dbReference>
<reference evidence="5" key="1">
    <citation type="submission" date="2017-02" db="EMBL/GenBank/DDBJ databases">
        <title>Tessaracoccus aquaemaris sp. nov., isolated from the intestine of a Korean rockfish, Sebastes schlegelii, in a marine aquaculture pond.</title>
        <authorList>
            <person name="Tak E.J."/>
            <person name="Bae J.-W."/>
        </authorList>
    </citation>
    <scope>NUCLEOTIDE SEQUENCE [LARGE SCALE GENOMIC DNA]</scope>
    <source>
        <strain evidence="5">NSG39</strain>
    </source>
</reference>
<dbReference type="GO" id="GO:0009073">
    <property type="term" value="P:aromatic amino acid family biosynthetic process"/>
    <property type="evidence" value="ECO:0007669"/>
    <property type="project" value="UniProtKB-KW"/>
</dbReference>
<feature type="domain" description="Shikimate dehydrogenase substrate binding N-terminal" evidence="3">
    <location>
        <begin position="5"/>
        <end position="87"/>
    </location>
</feature>
<dbReference type="EMBL" id="CP019606">
    <property type="protein sequence ID" value="AQP49236.1"/>
    <property type="molecule type" value="Genomic_DNA"/>
</dbReference>
<dbReference type="SUPFAM" id="SSF53223">
    <property type="entry name" value="Aminoacid dehydrogenase-like, N-terminal domain"/>
    <property type="match status" value="1"/>
</dbReference>
<dbReference type="GO" id="GO:0004764">
    <property type="term" value="F:shikimate 3-dehydrogenase (NADP+) activity"/>
    <property type="evidence" value="ECO:0007669"/>
    <property type="project" value="InterPro"/>
</dbReference>
<evidence type="ECO:0000256" key="1">
    <source>
        <dbReference type="ARBA" id="ARBA00004871"/>
    </source>
</evidence>
<dbReference type="InterPro" id="IPR022893">
    <property type="entry name" value="Shikimate_DH_fam"/>
</dbReference>
<evidence type="ECO:0000313" key="5">
    <source>
        <dbReference type="Proteomes" id="UP000188145"/>
    </source>
</evidence>
<dbReference type="GO" id="GO:0005829">
    <property type="term" value="C:cytosol"/>
    <property type="evidence" value="ECO:0007669"/>
    <property type="project" value="TreeGrafter"/>
</dbReference>
<keyword evidence="2" id="KW-0057">Aromatic amino acid biosynthesis</keyword>
<protein>
    <recommendedName>
        <fullName evidence="3">Shikimate dehydrogenase substrate binding N-terminal domain-containing protein</fullName>
    </recommendedName>
</protein>
<accession>A0A1Q2CT13</accession>
<dbReference type="PANTHER" id="PTHR21089">
    <property type="entry name" value="SHIKIMATE DEHYDROGENASE"/>
    <property type="match status" value="1"/>
</dbReference>
<name>A0A1Q2CT13_9ACTN</name>
<dbReference type="KEGG" id="tes:BW730_06080"/>
<dbReference type="Proteomes" id="UP000188145">
    <property type="component" value="Chromosome"/>
</dbReference>
<evidence type="ECO:0000259" key="3">
    <source>
        <dbReference type="Pfam" id="PF08501"/>
    </source>
</evidence>
<dbReference type="InterPro" id="IPR046346">
    <property type="entry name" value="Aminoacid_DH-like_N_sf"/>
</dbReference>
<dbReference type="InterPro" id="IPR036291">
    <property type="entry name" value="NAD(P)-bd_dom_sf"/>
</dbReference>
<gene>
    <name evidence="4" type="ORF">BW730_06080</name>
</gene>
<dbReference type="OrthoDB" id="9776868at2"/>
<dbReference type="Gene3D" id="3.40.50.10860">
    <property type="entry name" value="Leucine Dehydrogenase, chain A, domain 1"/>
    <property type="match status" value="1"/>
</dbReference>